<accession>A0A6N6MWM5</accession>
<organism evidence="2 3">
    <name type="scientific">Methylobacterium planeticum</name>
    <dbReference type="NCBI Taxonomy" id="2615211"/>
    <lineage>
        <taxon>Bacteria</taxon>
        <taxon>Pseudomonadati</taxon>
        <taxon>Pseudomonadota</taxon>
        <taxon>Alphaproteobacteria</taxon>
        <taxon>Hyphomicrobiales</taxon>
        <taxon>Methylobacteriaceae</taxon>
        <taxon>Methylobacterium</taxon>
    </lineage>
</organism>
<evidence type="ECO:0000313" key="2">
    <source>
        <dbReference type="EMBL" id="KAB1074290.1"/>
    </source>
</evidence>
<gene>
    <name evidence="2" type="ORF">F6X51_07880</name>
</gene>
<dbReference type="Proteomes" id="UP000441523">
    <property type="component" value="Unassembled WGS sequence"/>
</dbReference>
<sequence length="248" mass="27117">MNRRAADAVRGRIDWKDLLALELPDPGFDASVLSEFRTRLVVGHAEALLFDTLLALCRDRGLLTRRGRQRTDATHVLGSVRSLNRLGCVLETLRAALNALAVVAPDWLRAHPHPDWVDRYTRRADDLHVPQAEAARLAFAEAVGHDGHALLTALTAPDALPGCTTCRPSPCCGASGCRTSSAPRSRGDHRAPAPPRYDGGQRRRACRLRCSWSPRPTIRTSTTPRSARRAGSGTRSTSPRPAMMTDRP</sequence>
<comment type="caution">
    <text evidence="2">The sequence shown here is derived from an EMBL/GenBank/DDBJ whole genome shotgun (WGS) entry which is preliminary data.</text>
</comment>
<proteinExistence type="predicted"/>
<reference evidence="2 3" key="1">
    <citation type="submission" date="2019-09" db="EMBL/GenBank/DDBJ databases">
        <title>YIM 132548 draft genome.</title>
        <authorList>
            <person name="Jiang L."/>
        </authorList>
    </citation>
    <scope>NUCLEOTIDE SEQUENCE [LARGE SCALE GENOMIC DNA]</scope>
    <source>
        <strain evidence="2 3">YIM 132548</strain>
    </source>
</reference>
<dbReference type="EMBL" id="VZZJ01000005">
    <property type="protein sequence ID" value="KAB1074290.1"/>
    <property type="molecule type" value="Genomic_DNA"/>
</dbReference>
<keyword evidence="3" id="KW-1185">Reference proteome</keyword>
<protein>
    <submittedName>
        <fullName evidence="2">Transposase</fullName>
    </submittedName>
</protein>
<evidence type="ECO:0000313" key="3">
    <source>
        <dbReference type="Proteomes" id="UP000441523"/>
    </source>
</evidence>
<dbReference type="AlphaFoldDB" id="A0A6N6MWM5"/>
<evidence type="ECO:0000256" key="1">
    <source>
        <dbReference type="SAM" id="MobiDB-lite"/>
    </source>
</evidence>
<feature type="compositionally biased region" description="Low complexity" evidence="1">
    <location>
        <begin position="213"/>
        <end position="240"/>
    </location>
</feature>
<name>A0A6N6MWM5_9HYPH</name>
<feature type="region of interest" description="Disordered" evidence="1">
    <location>
        <begin position="177"/>
        <end position="248"/>
    </location>
</feature>